<feature type="compositionally biased region" description="Basic and acidic residues" evidence="22">
    <location>
        <begin position="758"/>
        <end position="768"/>
    </location>
</feature>
<dbReference type="PROSITE" id="PS51845">
    <property type="entry name" value="PDEASE_I_2"/>
    <property type="match status" value="1"/>
</dbReference>
<feature type="region of interest" description="Disordered" evidence="22">
    <location>
        <begin position="637"/>
        <end position="768"/>
    </location>
</feature>
<feature type="active site" description="Proton donor" evidence="18">
    <location>
        <position position="340"/>
    </location>
</feature>
<reference evidence="24" key="2">
    <citation type="submission" date="2025-08" db="UniProtKB">
        <authorList>
            <consortium name="Ensembl"/>
        </authorList>
    </citation>
    <scope>IDENTIFICATION</scope>
</reference>
<keyword evidence="7 20" id="KW-0479">Metal-binding</keyword>
<organism evidence="24 25">
    <name type="scientific">Cairina moschata</name>
    <name type="common">Muscovy duck</name>
    <dbReference type="NCBI Taxonomy" id="8855"/>
    <lineage>
        <taxon>Eukaryota</taxon>
        <taxon>Metazoa</taxon>
        <taxon>Chordata</taxon>
        <taxon>Craniata</taxon>
        <taxon>Vertebrata</taxon>
        <taxon>Euteleostomi</taxon>
        <taxon>Archelosauria</taxon>
        <taxon>Archosauria</taxon>
        <taxon>Dinosauria</taxon>
        <taxon>Saurischia</taxon>
        <taxon>Theropoda</taxon>
        <taxon>Coelurosauria</taxon>
        <taxon>Aves</taxon>
        <taxon>Neognathae</taxon>
        <taxon>Galloanserae</taxon>
        <taxon>Anseriformes</taxon>
        <taxon>Anatidae</taxon>
        <taxon>Anatinae</taxon>
        <taxon>Cairina</taxon>
    </lineage>
</organism>
<comment type="cofactor">
    <cofactor evidence="21">
        <name>a divalent metal cation</name>
        <dbReference type="ChEBI" id="CHEBI:60240"/>
    </cofactor>
    <text evidence="21">Binds 2 divalent metal cations per subunit. Site 1 may preferentially bind zinc ions, while site 2 has a preference for magnesium and/or manganese ions.</text>
</comment>
<dbReference type="Gene3D" id="1.10.1300.10">
    <property type="entry name" value="3'5'-cyclic nucleotide phosphodiesterase, catalytic domain"/>
    <property type="match status" value="1"/>
</dbReference>
<keyword evidence="11" id="KW-0112">Calmodulin-binding</keyword>
<keyword evidence="9" id="KW-0862">Zinc</keyword>
<evidence type="ECO:0000256" key="7">
    <source>
        <dbReference type="ARBA" id="ARBA00022723"/>
    </source>
</evidence>
<proteinExistence type="inferred from homology"/>
<accession>A0A8C3BAR9</accession>
<feature type="binding site" evidence="20">
    <location>
        <position position="344"/>
    </location>
    <ligand>
        <name>Zn(2+)</name>
        <dbReference type="ChEBI" id="CHEBI:29105"/>
        <label>1</label>
    </ligand>
</feature>
<keyword evidence="14" id="KW-0458">Lysosome</keyword>
<evidence type="ECO:0000256" key="1">
    <source>
        <dbReference type="ARBA" id="ARBA00001946"/>
    </source>
</evidence>
<evidence type="ECO:0000256" key="4">
    <source>
        <dbReference type="ARBA" id="ARBA00010664"/>
    </source>
</evidence>
<keyword evidence="12" id="KW-0007">Acetylation</keyword>
<evidence type="ECO:0000256" key="13">
    <source>
        <dbReference type="ARBA" id="ARBA00023149"/>
    </source>
</evidence>
<reference evidence="24" key="1">
    <citation type="submission" date="2018-09" db="EMBL/GenBank/DDBJ databases">
        <title>Common duck and Muscovy duck high density SNP chip.</title>
        <authorList>
            <person name="Vignal A."/>
            <person name="Thebault N."/>
            <person name="Warren W.C."/>
        </authorList>
    </citation>
    <scope>NUCLEOTIDE SEQUENCE [LARGE SCALE GENOMIC DNA]</scope>
</reference>
<evidence type="ECO:0000256" key="9">
    <source>
        <dbReference type="ARBA" id="ARBA00022833"/>
    </source>
</evidence>
<evidence type="ECO:0000256" key="21">
    <source>
        <dbReference type="RuleBase" id="RU363067"/>
    </source>
</evidence>
<dbReference type="InterPro" id="IPR013706">
    <property type="entry name" value="PDE1_N"/>
</dbReference>
<evidence type="ECO:0000256" key="11">
    <source>
        <dbReference type="ARBA" id="ARBA00022860"/>
    </source>
</evidence>
<dbReference type="GO" id="GO:0004115">
    <property type="term" value="F:3',5'-cyclic-AMP phosphodiesterase activity"/>
    <property type="evidence" value="ECO:0007669"/>
    <property type="project" value="UniProtKB-ARBA"/>
</dbReference>
<evidence type="ECO:0000256" key="10">
    <source>
        <dbReference type="ARBA" id="ARBA00022842"/>
    </source>
</evidence>
<dbReference type="InterPro" id="IPR002073">
    <property type="entry name" value="PDEase_catalytic_dom"/>
</dbReference>
<evidence type="ECO:0000256" key="2">
    <source>
        <dbReference type="ARBA" id="ARBA00001947"/>
    </source>
</evidence>
<dbReference type="PROSITE" id="PS00126">
    <property type="entry name" value="PDEASE_I_1"/>
    <property type="match status" value="1"/>
</dbReference>
<evidence type="ECO:0000256" key="15">
    <source>
        <dbReference type="ARBA" id="ARBA00033675"/>
    </source>
</evidence>
<keyword evidence="10" id="KW-0460">Magnesium</keyword>
<evidence type="ECO:0000313" key="25">
    <source>
        <dbReference type="Proteomes" id="UP000694556"/>
    </source>
</evidence>
<evidence type="ECO:0000256" key="6">
    <source>
        <dbReference type="ARBA" id="ARBA00022535"/>
    </source>
</evidence>
<keyword evidence="25" id="KW-1185">Reference proteome</keyword>
<dbReference type="GO" id="GO:0005764">
    <property type="term" value="C:lysosome"/>
    <property type="evidence" value="ECO:0007669"/>
    <property type="project" value="UniProtKB-SubCell"/>
</dbReference>
<dbReference type="SMART" id="SM00471">
    <property type="entry name" value="HDc"/>
    <property type="match status" value="1"/>
</dbReference>
<evidence type="ECO:0000256" key="20">
    <source>
        <dbReference type="PIRSR" id="PIRSR623088-3"/>
    </source>
</evidence>
<evidence type="ECO:0000256" key="22">
    <source>
        <dbReference type="SAM" id="MobiDB-lite"/>
    </source>
</evidence>
<dbReference type="Proteomes" id="UP000694556">
    <property type="component" value="Chromosome 2"/>
</dbReference>
<dbReference type="GO" id="GO:0047555">
    <property type="term" value="F:3',5'-cyclic-GMP phosphodiesterase activity"/>
    <property type="evidence" value="ECO:0007669"/>
    <property type="project" value="UniProtKB-ARBA"/>
</dbReference>
<keyword evidence="8 21" id="KW-0378">Hydrolase</keyword>
<dbReference type="EC" id="3.1.4.-" evidence="21"/>
<dbReference type="PRINTS" id="PR00387">
    <property type="entry name" value="PDIESTERASE1"/>
</dbReference>
<dbReference type="GO" id="GO:0007165">
    <property type="term" value="P:signal transduction"/>
    <property type="evidence" value="ECO:0007669"/>
    <property type="project" value="InterPro"/>
</dbReference>
<comment type="catalytic activity">
    <reaction evidence="16">
        <text>3',5'-cyclic GMP + H2O = GMP + H(+)</text>
        <dbReference type="Rhea" id="RHEA:16957"/>
        <dbReference type="ChEBI" id="CHEBI:15377"/>
        <dbReference type="ChEBI" id="CHEBI:15378"/>
        <dbReference type="ChEBI" id="CHEBI:57746"/>
        <dbReference type="ChEBI" id="CHEBI:58115"/>
    </reaction>
    <physiologicalReaction direction="left-to-right" evidence="16">
        <dbReference type="Rhea" id="RHEA:16958"/>
    </physiologicalReaction>
</comment>
<protein>
    <recommendedName>
        <fullName evidence="21">Phosphodiesterase</fullName>
        <ecNumber evidence="21">3.1.4.-</ecNumber>
    </recommendedName>
</protein>
<evidence type="ECO:0000256" key="16">
    <source>
        <dbReference type="ARBA" id="ARBA00033684"/>
    </source>
</evidence>
<evidence type="ECO:0000256" key="17">
    <source>
        <dbReference type="ARBA" id="ARBA00033709"/>
    </source>
</evidence>
<dbReference type="AlphaFoldDB" id="A0A8C3BAR9"/>
<feature type="compositionally biased region" description="Basic and acidic residues" evidence="22">
    <location>
        <begin position="717"/>
        <end position="751"/>
    </location>
</feature>
<evidence type="ECO:0000313" key="24">
    <source>
        <dbReference type="Ensembl" id="ENSCMMP00000003465.1"/>
    </source>
</evidence>
<name>A0A8C3BAR9_CAIMO</name>
<feature type="binding site" evidence="19">
    <location>
        <position position="488"/>
    </location>
    <ligand>
        <name>AMP</name>
        <dbReference type="ChEBI" id="CHEBI:456215"/>
    </ligand>
</feature>
<feature type="binding site" evidence="19">
    <location>
        <position position="539"/>
    </location>
    <ligand>
        <name>AMP</name>
        <dbReference type="ChEBI" id="CHEBI:456215"/>
    </ligand>
</feature>
<comment type="similarity">
    <text evidence="4">Belongs to the cyclic nucleotide phosphodiesterase family. PDE1 subfamily.</text>
</comment>
<comment type="subunit">
    <text evidence="5">Homodimer.</text>
</comment>
<sequence>MPLGLGSPRWEKCEVGCACWHRYPRAAQSELECAASRGERAAAAERTKSGRIMTEPSSRKEGFKKCRSATFSIDGYSFTIVANETGDKNARPLSRFARSKSQNCLWNTIIGGLTGNLKERPKPTIISDPRPPEEILADELPPVDSPEALVKTSFRLRSLVKQLERGEASVVDLKKNLEYAATVLESVYIDETRRLLDTEDELSDIQSDSVPSEVRDWLASTFTRQMGMMLKRTEEKPRFRSIVHAVQAGIFVERMYRRTSNMVGLSYPPAVIGVLKNVDKWSFDVFALNDASGDHALKFIFYELLTRYDLINRFKIPISALVSFVEALEVGYSKHKNPYHNLMHAADVTQTVHYLLFKTGVVHWLTELEIFAMIFAAAIHDYEHTGTTNNFHIQTRSDSAILYNDRSVLENHHVSAAYRLLQDDEEMNILSNLSKDDWREFRALVIEMVLATDMSCHFQQIKAMKNALQQPEGIDKPKALSLLLHTADISHPAKAWDLHHRWTMSLLEEFFRQGDKEAELGLPFSPLCDRKSTMVAQSQIGFIDFIVEPTFTVLTDMTEKIVTPLIDEASRSGMSGFRRSSLNSISPSDVKRSSVKSTGSEGSASLNCSILTVDFKCFKATWTEVVQQNREKWKAQATKEEKAKKEAEESVHQGTDEKKTDEKDENPAEDATAAKTENSKETNPGENKNADSSENCVNGTQQTGMNKQEVSQGKNAPRTDKGVDSHQTVREEKQRVQNGELKEDSKSDKNDQSNVGNETKKTDVPSRKILDYCSCSIRNMGL</sequence>
<dbReference type="InterPro" id="IPR036971">
    <property type="entry name" value="PDEase_catalytic_dom_sf"/>
</dbReference>
<dbReference type="Pfam" id="PF08499">
    <property type="entry name" value="PDEase_I_N"/>
    <property type="match status" value="1"/>
</dbReference>
<dbReference type="SUPFAM" id="SSF109604">
    <property type="entry name" value="HD-domain/PDEase-like"/>
    <property type="match status" value="1"/>
</dbReference>
<keyword evidence="13" id="KW-0114">cAMP</keyword>
<dbReference type="InterPro" id="IPR003607">
    <property type="entry name" value="HD/PDEase_dom"/>
</dbReference>
<evidence type="ECO:0000259" key="23">
    <source>
        <dbReference type="PROSITE" id="PS51845"/>
    </source>
</evidence>
<feature type="binding site" evidence="19">
    <location>
        <position position="381"/>
    </location>
    <ligand>
        <name>AMP</name>
        <dbReference type="ChEBI" id="CHEBI:456215"/>
    </ligand>
</feature>
<dbReference type="Ensembl" id="ENSCMMT00000003888.1">
    <property type="protein sequence ID" value="ENSCMMP00000003465.1"/>
    <property type="gene ID" value="ENSCMMG00000002165.1"/>
</dbReference>
<evidence type="ECO:0000256" key="14">
    <source>
        <dbReference type="ARBA" id="ARBA00023228"/>
    </source>
</evidence>
<reference evidence="24" key="3">
    <citation type="submission" date="2025-09" db="UniProtKB">
        <authorList>
            <consortium name="Ensembl"/>
        </authorList>
    </citation>
    <scope>IDENTIFICATION</scope>
</reference>
<comment type="cofactor">
    <cofactor evidence="2">
        <name>Zn(2+)</name>
        <dbReference type="ChEBI" id="CHEBI:29105"/>
    </cofactor>
</comment>
<feature type="binding site" evidence="20">
    <location>
        <position position="380"/>
    </location>
    <ligand>
        <name>Zn(2+)</name>
        <dbReference type="ChEBI" id="CHEBI:29105"/>
        <label>1</label>
    </ligand>
</feature>
<dbReference type="InterPro" id="IPR023088">
    <property type="entry name" value="PDEase"/>
</dbReference>
<dbReference type="PANTHER" id="PTHR11347">
    <property type="entry name" value="CYCLIC NUCLEOTIDE PHOSPHODIESTERASE"/>
    <property type="match status" value="1"/>
</dbReference>
<keyword evidence="6" id="KW-0140">cGMP</keyword>
<evidence type="ECO:0000256" key="5">
    <source>
        <dbReference type="ARBA" id="ARBA00011738"/>
    </source>
</evidence>
<feature type="binding site" evidence="19">
    <location>
        <begin position="340"/>
        <end position="344"/>
    </location>
    <ligand>
        <name>AMP</name>
        <dbReference type="ChEBI" id="CHEBI:456215"/>
    </ligand>
</feature>
<dbReference type="GO" id="GO:0005516">
    <property type="term" value="F:calmodulin binding"/>
    <property type="evidence" value="ECO:0007669"/>
    <property type="project" value="UniProtKB-KW"/>
</dbReference>
<feature type="binding site" evidence="20">
    <location>
        <position position="488"/>
    </location>
    <ligand>
        <name>Zn(2+)</name>
        <dbReference type="ChEBI" id="CHEBI:29105"/>
        <label>1</label>
    </ligand>
</feature>
<feature type="domain" description="PDEase" evidence="23">
    <location>
        <begin position="263"/>
        <end position="640"/>
    </location>
</feature>
<dbReference type="FunFam" id="1.10.1300.10:FF:000010">
    <property type="entry name" value="Phosphodiesterase"/>
    <property type="match status" value="1"/>
</dbReference>
<feature type="region of interest" description="Disordered" evidence="22">
    <location>
        <begin position="120"/>
        <end position="139"/>
    </location>
</feature>
<comment type="catalytic activity">
    <reaction evidence="15">
        <text>3',5'-cyclic AMP + H2O = AMP + H(+)</text>
        <dbReference type="Rhea" id="RHEA:25277"/>
        <dbReference type="ChEBI" id="CHEBI:15377"/>
        <dbReference type="ChEBI" id="CHEBI:15378"/>
        <dbReference type="ChEBI" id="CHEBI:58165"/>
        <dbReference type="ChEBI" id="CHEBI:456215"/>
    </reaction>
    <physiologicalReaction direction="left-to-right" evidence="15">
        <dbReference type="Rhea" id="RHEA:25278"/>
    </physiologicalReaction>
</comment>
<comment type="cofactor">
    <cofactor evidence="1">
        <name>Mg(2+)</name>
        <dbReference type="ChEBI" id="CHEBI:18420"/>
    </cofactor>
</comment>
<evidence type="ECO:0000256" key="18">
    <source>
        <dbReference type="PIRSR" id="PIRSR623088-1"/>
    </source>
</evidence>
<feature type="compositionally biased region" description="Basic and acidic residues" evidence="22">
    <location>
        <begin position="637"/>
        <end position="666"/>
    </location>
</feature>
<feature type="binding site" evidence="20">
    <location>
        <position position="381"/>
    </location>
    <ligand>
        <name>Zn(2+)</name>
        <dbReference type="ChEBI" id="CHEBI:29105"/>
        <label>1</label>
    </ligand>
</feature>
<dbReference type="Pfam" id="PF00233">
    <property type="entry name" value="PDEase_I"/>
    <property type="match status" value="1"/>
</dbReference>
<comment type="catalytic activity">
    <reaction evidence="17">
        <text>a nucleoside 3',5'-cyclic phosphate + H2O = a nucleoside 5'-phosphate + H(+)</text>
        <dbReference type="Rhea" id="RHEA:14653"/>
        <dbReference type="ChEBI" id="CHEBI:15377"/>
        <dbReference type="ChEBI" id="CHEBI:15378"/>
        <dbReference type="ChEBI" id="CHEBI:57867"/>
        <dbReference type="ChEBI" id="CHEBI:58464"/>
        <dbReference type="EC" id="3.1.4.17"/>
    </reaction>
    <physiologicalReaction direction="left-to-right" evidence="17">
        <dbReference type="Rhea" id="RHEA:14654"/>
    </physiologicalReaction>
</comment>
<evidence type="ECO:0000256" key="12">
    <source>
        <dbReference type="ARBA" id="ARBA00022990"/>
    </source>
</evidence>
<evidence type="ECO:0000256" key="8">
    <source>
        <dbReference type="ARBA" id="ARBA00022801"/>
    </source>
</evidence>
<feature type="compositionally biased region" description="Polar residues" evidence="22">
    <location>
        <begin position="681"/>
        <end position="714"/>
    </location>
</feature>
<comment type="subcellular location">
    <subcellularLocation>
        <location evidence="3">Lysosome</location>
    </subcellularLocation>
</comment>
<dbReference type="CDD" id="cd00077">
    <property type="entry name" value="HDc"/>
    <property type="match status" value="1"/>
</dbReference>
<dbReference type="GO" id="GO:0046872">
    <property type="term" value="F:metal ion binding"/>
    <property type="evidence" value="ECO:0007669"/>
    <property type="project" value="UniProtKB-KW"/>
</dbReference>
<evidence type="ECO:0000256" key="19">
    <source>
        <dbReference type="PIRSR" id="PIRSR623088-2"/>
    </source>
</evidence>
<feature type="region of interest" description="Disordered" evidence="22">
    <location>
        <begin position="576"/>
        <end position="603"/>
    </location>
</feature>
<evidence type="ECO:0000256" key="3">
    <source>
        <dbReference type="ARBA" id="ARBA00004371"/>
    </source>
</evidence>
<feature type="binding site" evidence="20">
    <location>
        <position position="381"/>
    </location>
    <ligand>
        <name>Zn(2+)</name>
        <dbReference type="ChEBI" id="CHEBI:29105"/>
        <label>2</label>
    </ligand>
</feature>
<dbReference type="InterPro" id="IPR023174">
    <property type="entry name" value="PDEase_CS"/>
</dbReference>